<dbReference type="InterPro" id="IPR036397">
    <property type="entry name" value="RNaseH_sf"/>
</dbReference>
<comment type="caution">
    <text evidence="1">The sequence shown here is derived from an EMBL/GenBank/DDBJ whole genome shotgun (WGS) entry which is preliminary data.</text>
</comment>
<gene>
    <name evidence="1" type="ORF">DIZ78_01550</name>
</gene>
<dbReference type="Gene3D" id="3.30.420.10">
    <property type="entry name" value="Ribonuclease H-like superfamily/Ribonuclease H"/>
    <property type="match status" value="1"/>
</dbReference>
<dbReference type="Proteomes" id="UP000254771">
    <property type="component" value="Unassembled WGS sequence"/>
</dbReference>
<organism evidence="1 2">
    <name type="scientific">endosymbiont of Escarpia spicata</name>
    <dbReference type="NCBI Taxonomy" id="2200908"/>
    <lineage>
        <taxon>Bacteria</taxon>
        <taxon>Pseudomonadati</taxon>
        <taxon>Pseudomonadota</taxon>
        <taxon>Gammaproteobacteria</taxon>
        <taxon>sulfur-oxidizing symbionts</taxon>
    </lineage>
</organism>
<reference evidence="1 2" key="1">
    <citation type="journal article" date="2018" name="ISME J.">
        <title>Endosymbiont genomes yield clues of tubeworm success.</title>
        <authorList>
            <person name="Li Y."/>
            <person name="Liles M.R."/>
            <person name="Halanych K.M."/>
        </authorList>
    </citation>
    <scope>NUCLEOTIDE SEQUENCE [LARGE SCALE GENOMIC DNA]</scope>
    <source>
        <strain evidence="1">A1462</strain>
    </source>
</reference>
<accession>A0A370DVJ0</accession>
<dbReference type="InterPro" id="IPR009057">
    <property type="entry name" value="Homeodomain-like_sf"/>
</dbReference>
<dbReference type="InterPro" id="IPR012337">
    <property type="entry name" value="RNaseH-like_sf"/>
</dbReference>
<name>A0A370DVJ0_9GAMM</name>
<evidence type="ECO:0000313" key="1">
    <source>
        <dbReference type="EMBL" id="RDH88670.1"/>
    </source>
</evidence>
<protein>
    <recommendedName>
        <fullName evidence="3">Integrase catalytic domain-containing protein</fullName>
    </recommendedName>
</protein>
<dbReference type="SUPFAM" id="SSF46689">
    <property type="entry name" value="Homeodomain-like"/>
    <property type="match status" value="1"/>
</dbReference>
<evidence type="ECO:0008006" key="3">
    <source>
        <dbReference type="Google" id="ProtNLM"/>
    </source>
</evidence>
<proteinExistence type="predicted"/>
<dbReference type="EMBL" id="QFXE01000001">
    <property type="protein sequence ID" value="RDH88670.1"/>
    <property type="molecule type" value="Genomic_DNA"/>
</dbReference>
<evidence type="ECO:0000313" key="2">
    <source>
        <dbReference type="Proteomes" id="UP000254771"/>
    </source>
</evidence>
<dbReference type="SUPFAM" id="SSF53098">
    <property type="entry name" value="Ribonuclease H-like"/>
    <property type="match status" value="1"/>
</dbReference>
<sequence length="356" mass="40978">MDWARILAYITGTVEQELLLRNEYLAAENRILKAQFKTPLRLTDAERVTLAEIAYRLGRKALEDVANVAKPDTILGWYRRLVARKFDVSKSRQYPGRPRIDGEIEQLVVRMAKENTDWGYDRIVGAMANLGYTLSDQTVGNILQRHGILPAPERKRTTTWADFIRTHMAVLAGTDFFSVEVLTLRGLATYYVLFFIHLESRKVEIAGITPHPNERWMKQIARNVTMDGWGFLDNCRYLIHDRDTKYCESFRNIIESGDVKTLPLPARSPNLNAFAERWVKSVKDDCLSKLILFGETSLRRALREYLVHYHAERNHQGKSNVLLFPTARQTVGHVDGPVDCKERLGGLLKYYHREAA</sequence>
<dbReference type="AlphaFoldDB" id="A0A370DVJ0"/>
<dbReference type="Pfam" id="PF13565">
    <property type="entry name" value="HTH_32"/>
    <property type="match status" value="1"/>
</dbReference>
<keyword evidence="2" id="KW-1185">Reference proteome</keyword>
<dbReference type="GO" id="GO:0003676">
    <property type="term" value="F:nucleic acid binding"/>
    <property type="evidence" value="ECO:0007669"/>
    <property type="project" value="InterPro"/>
</dbReference>